<name>A0A5C5UZ15_9BACT</name>
<dbReference type="AlphaFoldDB" id="A0A5C5UZ15"/>
<protein>
    <submittedName>
        <fullName evidence="1">Uncharacterized protein</fullName>
    </submittedName>
</protein>
<evidence type="ECO:0000313" key="2">
    <source>
        <dbReference type="Proteomes" id="UP000318878"/>
    </source>
</evidence>
<proteinExistence type="predicted"/>
<sequence length="72" mass="8049">MKDKVWQMIVIRDGRAAATMLGCSREMIYSSVRAFNEESERLENGAKAFPCMVSVTPSLLISKNKRALLEVA</sequence>
<accession>A0A5C5UZ15</accession>
<comment type="caution">
    <text evidence="1">The sequence shown here is derived from an EMBL/GenBank/DDBJ whole genome shotgun (WGS) entry which is preliminary data.</text>
</comment>
<gene>
    <name evidence="1" type="ORF">Enr8_42550</name>
</gene>
<dbReference type="Proteomes" id="UP000318878">
    <property type="component" value="Unassembled WGS sequence"/>
</dbReference>
<keyword evidence="2" id="KW-1185">Reference proteome</keyword>
<dbReference type="EMBL" id="SJPF01000005">
    <property type="protein sequence ID" value="TWT30732.1"/>
    <property type="molecule type" value="Genomic_DNA"/>
</dbReference>
<reference evidence="1 2" key="1">
    <citation type="submission" date="2019-02" db="EMBL/GenBank/DDBJ databases">
        <title>Deep-cultivation of Planctomycetes and their phenomic and genomic characterization uncovers novel biology.</title>
        <authorList>
            <person name="Wiegand S."/>
            <person name="Jogler M."/>
            <person name="Boedeker C."/>
            <person name="Pinto D."/>
            <person name="Vollmers J."/>
            <person name="Rivas-Marin E."/>
            <person name="Kohn T."/>
            <person name="Peeters S.H."/>
            <person name="Heuer A."/>
            <person name="Rast P."/>
            <person name="Oberbeckmann S."/>
            <person name="Bunk B."/>
            <person name="Jeske O."/>
            <person name="Meyerdierks A."/>
            <person name="Storesund J.E."/>
            <person name="Kallscheuer N."/>
            <person name="Luecker S."/>
            <person name="Lage O.M."/>
            <person name="Pohl T."/>
            <person name="Merkel B.J."/>
            <person name="Hornburger P."/>
            <person name="Mueller R.-W."/>
            <person name="Bruemmer F."/>
            <person name="Labrenz M."/>
            <person name="Spormann A.M."/>
            <person name="Op Den Camp H."/>
            <person name="Overmann J."/>
            <person name="Amann R."/>
            <person name="Jetten M.S.M."/>
            <person name="Mascher T."/>
            <person name="Medema M.H."/>
            <person name="Devos D.P."/>
            <person name="Kaster A.-K."/>
            <person name="Ovreas L."/>
            <person name="Rohde M."/>
            <person name="Galperin M.Y."/>
            <person name="Jogler C."/>
        </authorList>
    </citation>
    <scope>NUCLEOTIDE SEQUENCE [LARGE SCALE GENOMIC DNA]</scope>
    <source>
        <strain evidence="1 2">Enr8</strain>
    </source>
</reference>
<evidence type="ECO:0000313" key="1">
    <source>
        <dbReference type="EMBL" id="TWT30732.1"/>
    </source>
</evidence>
<organism evidence="1 2">
    <name type="scientific">Blastopirellula retiformator</name>
    <dbReference type="NCBI Taxonomy" id="2527970"/>
    <lineage>
        <taxon>Bacteria</taxon>
        <taxon>Pseudomonadati</taxon>
        <taxon>Planctomycetota</taxon>
        <taxon>Planctomycetia</taxon>
        <taxon>Pirellulales</taxon>
        <taxon>Pirellulaceae</taxon>
        <taxon>Blastopirellula</taxon>
    </lineage>
</organism>